<organism evidence="2">
    <name type="scientific">Candidatus Methanogaster sp. ANME-2c ERB4</name>
    <dbReference type="NCBI Taxonomy" id="2759911"/>
    <lineage>
        <taxon>Archaea</taxon>
        <taxon>Methanobacteriati</taxon>
        <taxon>Methanobacteriota</taxon>
        <taxon>Stenosarchaea group</taxon>
        <taxon>Methanomicrobia</taxon>
        <taxon>Methanosarcinales</taxon>
        <taxon>ANME-2 cluster</taxon>
        <taxon>Candidatus Methanogasteraceae</taxon>
        <taxon>Candidatus Methanogaster</taxon>
    </lineage>
</organism>
<proteinExistence type="predicted"/>
<name>A0A7G9YL95_9EURY</name>
<evidence type="ECO:0000259" key="1">
    <source>
        <dbReference type="Pfam" id="PF13546"/>
    </source>
</evidence>
<dbReference type="EMBL" id="MT631361">
    <property type="protein sequence ID" value="QNO48779.1"/>
    <property type="molecule type" value="Genomic_DNA"/>
</dbReference>
<feature type="domain" description="Transposase IS701-like DDE" evidence="1">
    <location>
        <begin position="42"/>
        <end position="297"/>
    </location>
</feature>
<dbReference type="InterPro" id="IPR038721">
    <property type="entry name" value="IS701-like_DDE_dom"/>
</dbReference>
<evidence type="ECO:0000313" key="2">
    <source>
        <dbReference type="EMBL" id="QNO48779.1"/>
    </source>
</evidence>
<dbReference type="PANTHER" id="PTHR33627:SF1">
    <property type="entry name" value="TRANSPOSASE"/>
    <property type="match status" value="1"/>
</dbReference>
<dbReference type="Pfam" id="PF13546">
    <property type="entry name" value="DDE_5"/>
    <property type="match status" value="1"/>
</dbReference>
<accession>A0A7G9YL95</accession>
<sequence>MDGINFNLHTNDLFRIFGKLRDVHDKYTAYFRSKTRSAAAQSFKYIQGKFVKQERGNMTEYAKVVPDCNNQSLQNAISESPWDERPVIDQIQRDVTELIGDPVNGSIHVDESGFVKKGTESVGVKRQYCGRLGKVENCQVGVFLGYANGTYRTLIDEAIYLPNDWAVDWERREKCGVPGDVVFKTKAELALKMILHARDNGVPFGWIGMDSFYGEQPWLRNEIASEGMIYIADIPVNTRVWLNKPETGIPERKGDRGRIPTKEKVLEGEPDPIEVKKLKDQLEASEWSHVFVRDTERKEL</sequence>
<reference evidence="2" key="1">
    <citation type="submission" date="2020-06" db="EMBL/GenBank/DDBJ databases">
        <title>Unique genomic features of the anaerobic methanotrophic archaea.</title>
        <authorList>
            <person name="Chadwick G.L."/>
            <person name="Skennerton C.T."/>
            <person name="Laso-Perez R."/>
            <person name="Leu A.O."/>
            <person name="Speth D.R."/>
            <person name="Yu H."/>
            <person name="Morgan-Lang C."/>
            <person name="Hatzenpichler R."/>
            <person name="Goudeau D."/>
            <person name="Malmstrom R."/>
            <person name="Brazelton W.J."/>
            <person name="Woyke T."/>
            <person name="Hallam S.J."/>
            <person name="Tyson G.W."/>
            <person name="Wegener G."/>
            <person name="Boetius A."/>
            <person name="Orphan V."/>
        </authorList>
    </citation>
    <scope>NUCLEOTIDE SEQUENCE</scope>
</reference>
<dbReference type="NCBIfam" id="NF033540">
    <property type="entry name" value="transpos_IS701"/>
    <property type="match status" value="1"/>
</dbReference>
<dbReference type="PANTHER" id="PTHR33627">
    <property type="entry name" value="TRANSPOSASE"/>
    <property type="match status" value="1"/>
</dbReference>
<gene>
    <name evidence="2" type="ORF">BEOMFINI_00018</name>
</gene>
<dbReference type="AlphaFoldDB" id="A0A7G9YL95"/>
<dbReference type="InterPro" id="IPR039365">
    <property type="entry name" value="IS701-like"/>
</dbReference>
<protein>
    <recommendedName>
        <fullName evidence="1">Transposase IS701-like DDE domain-containing protein</fullName>
    </recommendedName>
</protein>